<keyword evidence="10" id="KW-1185">Reference proteome</keyword>
<evidence type="ECO:0000256" key="4">
    <source>
        <dbReference type="ARBA" id="ARBA00022692"/>
    </source>
</evidence>
<dbReference type="InterPro" id="IPR003004">
    <property type="entry name" value="GspF/PilC"/>
</dbReference>
<feature type="transmembrane region" description="Helical" evidence="7">
    <location>
        <begin position="299"/>
        <end position="319"/>
    </location>
</feature>
<sequence>MLLTSRQRSQLFSQLATMEHAGILPAQAFAMIGRDLPADARQALAQTAALAKGTDLAKAGQNSGLWLPWETRLVRAAATGGRLESLYKRLSEHYASRAQLFGRLKSRLVFPFLMLTLASFVAPFPALFQGTIGAGGYLLRAIAPPLLLFSGLRFLAFAYRQQLAREETSATGSKLLRVIPILGGLLARQQRRDGLFSLLLLLESGVPILEALPLAGKSVADPLLRARFAGAAAALADNRSGIAETLHRYGVVDDAGATALFASGEAAGRLDDVIRHQLRQWDARLELQWDTLAEWAPRLLYAAVAGFMIMGIVSGFSGMTRPL</sequence>
<reference evidence="9 10" key="1">
    <citation type="submission" date="2019-03" db="EMBL/GenBank/DDBJ databases">
        <title>Metabolic reconstructions from genomes of highly enriched 'Candidatus Accumulibacter' and 'Candidatus Competibacter' bioreactor populations.</title>
        <authorList>
            <person name="Annavajhala M.K."/>
            <person name="Welles L."/>
            <person name="Abbas B."/>
            <person name="Sorokin D."/>
            <person name="Park H."/>
            <person name="Van Loosdrecht M."/>
            <person name="Chandran K."/>
        </authorList>
    </citation>
    <scope>NUCLEOTIDE SEQUENCE [LARGE SCALE GENOMIC DNA]</scope>
    <source>
        <strain evidence="9 10">SBR_G</strain>
    </source>
</reference>
<evidence type="ECO:0000259" key="8">
    <source>
        <dbReference type="Pfam" id="PF00482"/>
    </source>
</evidence>
<dbReference type="Pfam" id="PF00482">
    <property type="entry name" value="T2SSF"/>
    <property type="match status" value="2"/>
</dbReference>
<evidence type="ECO:0000256" key="6">
    <source>
        <dbReference type="ARBA" id="ARBA00023136"/>
    </source>
</evidence>
<evidence type="ECO:0000256" key="7">
    <source>
        <dbReference type="SAM" id="Phobius"/>
    </source>
</evidence>
<feature type="transmembrane region" description="Helical" evidence="7">
    <location>
        <begin position="108"/>
        <end position="128"/>
    </location>
</feature>
<keyword evidence="3" id="KW-1003">Cell membrane</keyword>
<protein>
    <recommendedName>
        <fullName evidence="8">Type II secretion system protein GspF domain-containing protein</fullName>
    </recommendedName>
</protein>
<dbReference type="InterPro" id="IPR018076">
    <property type="entry name" value="T2SS_GspF_dom"/>
</dbReference>
<evidence type="ECO:0000313" key="10">
    <source>
        <dbReference type="Proteomes" id="UP000760480"/>
    </source>
</evidence>
<dbReference type="Proteomes" id="UP000760480">
    <property type="component" value="Unassembled WGS sequence"/>
</dbReference>
<comment type="similarity">
    <text evidence="2">Belongs to the GSP F family.</text>
</comment>
<keyword evidence="5 7" id="KW-1133">Transmembrane helix</keyword>
<name>A0ABX1TKA9_9GAMM</name>
<proteinExistence type="inferred from homology"/>
<organism evidence="9 10">
    <name type="scientific">Candidatus Competibacter phosphatis</name>
    <dbReference type="NCBI Taxonomy" id="221280"/>
    <lineage>
        <taxon>Bacteria</taxon>
        <taxon>Pseudomonadati</taxon>
        <taxon>Pseudomonadota</taxon>
        <taxon>Gammaproteobacteria</taxon>
        <taxon>Candidatus Competibacteraceae</taxon>
        <taxon>Candidatus Competibacter</taxon>
    </lineage>
</organism>
<comment type="caution">
    <text evidence="9">The sequence shown here is derived from an EMBL/GenBank/DDBJ whole genome shotgun (WGS) entry which is preliminary data.</text>
</comment>
<feature type="transmembrane region" description="Helical" evidence="7">
    <location>
        <begin position="134"/>
        <end position="156"/>
    </location>
</feature>
<dbReference type="PANTHER" id="PTHR30012">
    <property type="entry name" value="GENERAL SECRETION PATHWAY PROTEIN"/>
    <property type="match status" value="1"/>
</dbReference>
<dbReference type="InterPro" id="IPR042094">
    <property type="entry name" value="T2SS_GspF_sf"/>
</dbReference>
<dbReference type="RefSeq" id="WP_169249093.1">
    <property type="nucleotide sequence ID" value="NZ_SPMZ01000032.1"/>
</dbReference>
<dbReference type="PANTHER" id="PTHR30012:SF0">
    <property type="entry name" value="TYPE II SECRETION SYSTEM PROTEIN F-RELATED"/>
    <property type="match status" value="1"/>
</dbReference>
<evidence type="ECO:0000256" key="1">
    <source>
        <dbReference type="ARBA" id="ARBA00004651"/>
    </source>
</evidence>
<dbReference type="EMBL" id="SPMZ01000032">
    <property type="protein sequence ID" value="NMQ19828.1"/>
    <property type="molecule type" value="Genomic_DNA"/>
</dbReference>
<evidence type="ECO:0000256" key="2">
    <source>
        <dbReference type="ARBA" id="ARBA00005745"/>
    </source>
</evidence>
<evidence type="ECO:0000313" key="9">
    <source>
        <dbReference type="EMBL" id="NMQ19828.1"/>
    </source>
</evidence>
<keyword evidence="4 7" id="KW-0812">Transmembrane</keyword>
<evidence type="ECO:0000256" key="5">
    <source>
        <dbReference type="ARBA" id="ARBA00022989"/>
    </source>
</evidence>
<keyword evidence="6 7" id="KW-0472">Membrane</keyword>
<evidence type="ECO:0000256" key="3">
    <source>
        <dbReference type="ARBA" id="ARBA00022475"/>
    </source>
</evidence>
<gene>
    <name evidence="9" type="ORF">E4P82_11835</name>
</gene>
<feature type="domain" description="Type II secretion system protein GspF" evidence="8">
    <location>
        <begin position="198"/>
        <end position="314"/>
    </location>
</feature>
<feature type="domain" description="Type II secretion system protein GspF" evidence="8">
    <location>
        <begin position="13"/>
        <end position="124"/>
    </location>
</feature>
<accession>A0ABX1TKA9</accession>
<dbReference type="Gene3D" id="1.20.81.30">
    <property type="entry name" value="Type II secretion system (T2SS), domain F"/>
    <property type="match status" value="2"/>
</dbReference>
<comment type="subcellular location">
    <subcellularLocation>
        <location evidence="1">Cell membrane</location>
        <topology evidence="1">Multi-pass membrane protein</topology>
    </subcellularLocation>
</comment>